<proteinExistence type="predicted"/>
<name>A6IWT8_RAT</name>
<accession>A6IWT8</accession>
<dbReference type="Proteomes" id="UP000234681">
    <property type="component" value="Chromosome 16"/>
</dbReference>
<evidence type="ECO:0000313" key="1">
    <source>
        <dbReference type="EMBL" id="EDM08784.1"/>
    </source>
</evidence>
<sequence length="87" mass="9931">MHSTPKKICGAHGHLRIRPSTHKALENETIRQRKMLDRTLQPQSHTHKIGPQSIKCHCCSRVEKIAHSQIESQTYSPDPEVCDLIRA</sequence>
<protein>
    <submittedName>
        <fullName evidence="1">RCG43275</fullName>
    </submittedName>
</protein>
<organism evidence="1 2">
    <name type="scientific">Rattus norvegicus</name>
    <name type="common">Rat</name>
    <dbReference type="NCBI Taxonomy" id="10116"/>
    <lineage>
        <taxon>Eukaryota</taxon>
        <taxon>Metazoa</taxon>
        <taxon>Chordata</taxon>
        <taxon>Craniata</taxon>
        <taxon>Vertebrata</taxon>
        <taxon>Euteleostomi</taxon>
        <taxon>Mammalia</taxon>
        <taxon>Eutheria</taxon>
        <taxon>Euarchontoglires</taxon>
        <taxon>Glires</taxon>
        <taxon>Rodentia</taxon>
        <taxon>Myomorpha</taxon>
        <taxon>Muroidea</taxon>
        <taxon>Muridae</taxon>
        <taxon>Murinae</taxon>
        <taxon>Rattus</taxon>
    </lineage>
</organism>
<dbReference type="EMBL" id="CH473970">
    <property type="protein sequence ID" value="EDM08784.1"/>
    <property type="molecule type" value="Genomic_DNA"/>
</dbReference>
<evidence type="ECO:0000313" key="2">
    <source>
        <dbReference type="Proteomes" id="UP000234681"/>
    </source>
</evidence>
<gene>
    <name evidence="1" type="ORF">rCG_43275</name>
</gene>
<dbReference type="AlphaFoldDB" id="A6IWT8"/>
<reference evidence="1 2" key="1">
    <citation type="submission" date="2005-09" db="EMBL/GenBank/DDBJ databases">
        <authorList>
            <person name="Mural R.J."/>
            <person name="Li P.W."/>
            <person name="Adams M.D."/>
            <person name="Amanatides P.G."/>
            <person name="Baden-Tillson H."/>
            <person name="Barnstead M."/>
            <person name="Chin S.H."/>
            <person name="Dew I."/>
            <person name="Evans C.A."/>
            <person name="Ferriera S."/>
            <person name="Flanigan M."/>
            <person name="Fosler C."/>
            <person name="Glodek A."/>
            <person name="Gu Z."/>
            <person name="Holt R.A."/>
            <person name="Jennings D."/>
            <person name="Kraft C.L."/>
            <person name="Lu F."/>
            <person name="Nguyen T."/>
            <person name="Nusskern D.R."/>
            <person name="Pfannkoch C.M."/>
            <person name="Sitter C."/>
            <person name="Sutton G.G."/>
            <person name="Venter J.C."/>
            <person name="Wang Z."/>
            <person name="Woodage T."/>
            <person name="Zheng X.H."/>
            <person name="Zhong F."/>
        </authorList>
    </citation>
    <scope>NUCLEOTIDE SEQUENCE [LARGE SCALE GENOMIC DNA]</scope>
    <source>
        <strain>BN</strain>
        <strain evidence="2">Sprague-Dawley</strain>
    </source>
</reference>